<evidence type="ECO:0000256" key="3">
    <source>
        <dbReference type="ARBA" id="ARBA00023134"/>
    </source>
</evidence>
<dbReference type="SMART" id="SM00174">
    <property type="entry name" value="RHO"/>
    <property type="match status" value="1"/>
</dbReference>
<dbReference type="PROSITE" id="PS51420">
    <property type="entry name" value="RHO"/>
    <property type="match status" value="1"/>
</dbReference>
<dbReference type="GO" id="GO:0005525">
    <property type="term" value="F:GTP binding"/>
    <property type="evidence" value="ECO:0007669"/>
    <property type="project" value="UniProtKB-KW"/>
</dbReference>
<dbReference type="NCBIfam" id="TIGR00231">
    <property type="entry name" value="small_GTP"/>
    <property type="match status" value="1"/>
</dbReference>
<dbReference type="SMART" id="SM00176">
    <property type="entry name" value="RAN"/>
    <property type="match status" value="1"/>
</dbReference>
<gene>
    <name evidence="4" type="ORF">TPC1_15117</name>
</gene>
<dbReference type="InterPro" id="IPR050209">
    <property type="entry name" value="Rab_GTPases_membrane_traffic"/>
</dbReference>
<dbReference type="SMART" id="SM00175">
    <property type="entry name" value="RAB"/>
    <property type="match status" value="1"/>
</dbReference>
<reference evidence="4" key="1">
    <citation type="submission" date="2015-07" db="EMBL/GenBank/DDBJ databases">
        <title>Adaptation to a free-living lifestyle via gene acquisitions in the diplomonad Trepomonas sp. PC1.</title>
        <authorList>
            <person name="Xu F."/>
            <person name="Jerlstrom-Hultqvist J."/>
            <person name="Kolisko M."/>
            <person name="Simpson A.G.B."/>
            <person name="Roger A.J."/>
            <person name="Svard S.G."/>
            <person name="Andersson J.O."/>
        </authorList>
    </citation>
    <scope>NUCLEOTIDE SEQUENCE</scope>
    <source>
        <strain evidence="4">PC1</strain>
    </source>
</reference>
<dbReference type="SMART" id="SM00173">
    <property type="entry name" value="RAS"/>
    <property type="match status" value="1"/>
</dbReference>
<accession>A0A146KBC7</accession>
<dbReference type="PROSITE" id="PS51421">
    <property type="entry name" value="RAS"/>
    <property type="match status" value="1"/>
</dbReference>
<dbReference type="InterPro" id="IPR001806">
    <property type="entry name" value="Small_GTPase"/>
</dbReference>
<dbReference type="Pfam" id="PF00071">
    <property type="entry name" value="Ras"/>
    <property type="match status" value="1"/>
</dbReference>
<sequence>DVMLKIILAGDSGVGKTNIIGRFCDQKFKLDSTTTLGVEFNTKNIDVDINGSIQKANLQIWDTAGQEEYRAMTNSYYRGSHGALLIYDLTRHLTFEKCEQWIKDIYQNAQCQCQILLVGNKSDLKHLREVQFEEGNNLASKHGLIFIETSAQSGENVDEAFLHLVKHILEKREQTSGIQVTQSIVQKIEPVEIAKTKSG</sequence>
<name>A0A146KBC7_9EUKA</name>
<evidence type="ECO:0000313" key="4">
    <source>
        <dbReference type="EMBL" id="JAP92816.1"/>
    </source>
</evidence>
<dbReference type="PRINTS" id="PR00449">
    <property type="entry name" value="RASTRNSFRMNG"/>
</dbReference>
<keyword evidence="2" id="KW-0547">Nucleotide-binding</keyword>
<evidence type="ECO:0000256" key="2">
    <source>
        <dbReference type="ARBA" id="ARBA00022741"/>
    </source>
</evidence>
<proteinExistence type="inferred from homology"/>
<dbReference type="GO" id="GO:0003924">
    <property type="term" value="F:GTPase activity"/>
    <property type="evidence" value="ECO:0007669"/>
    <property type="project" value="InterPro"/>
</dbReference>
<feature type="non-terminal residue" evidence="4">
    <location>
        <position position="1"/>
    </location>
</feature>
<evidence type="ECO:0000256" key="1">
    <source>
        <dbReference type="ARBA" id="ARBA00006270"/>
    </source>
</evidence>
<dbReference type="SUPFAM" id="SSF52540">
    <property type="entry name" value="P-loop containing nucleoside triphosphate hydrolases"/>
    <property type="match status" value="1"/>
</dbReference>
<dbReference type="InterPro" id="IPR027417">
    <property type="entry name" value="P-loop_NTPase"/>
</dbReference>
<comment type="similarity">
    <text evidence="1">Belongs to the small GTPase superfamily. Rab family.</text>
</comment>
<dbReference type="EMBL" id="GDID01003790">
    <property type="protein sequence ID" value="JAP92816.1"/>
    <property type="molecule type" value="Transcribed_RNA"/>
</dbReference>
<dbReference type="AlphaFoldDB" id="A0A146KBC7"/>
<keyword evidence="3" id="KW-0342">GTP-binding</keyword>
<organism evidence="4">
    <name type="scientific">Trepomonas sp. PC1</name>
    <dbReference type="NCBI Taxonomy" id="1076344"/>
    <lineage>
        <taxon>Eukaryota</taxon>
        <taxon>Metamonada</taxon>
        <taxon>Diplomonadida</taxon>
        <taxon>Hexamitidae</taxon>
        <taxon>Hexamitinae</taxon>
        <taxon>Trepomonas</taxon>
    </lineage>
</organism>
<dbReference type="InterPro" id="IPR005225">
    <property type="entry name" value="Small_GTP-bd"/>
</dbReference>
<protein>
    <submittedName>
        <fullName evidence="4">Rab-like protein</fullName>
    </submittedName>
</protein>
<feature type="non-terminal residue" evidence="4">
    <location>
        <position position="199"/>
    </location>
</feature>
<dbReference type="FunFam" id="3.40.50.300:FF:001072">
    <property type="entry name" value="Rab family GTPase"/>
    <property type="match status" value="1"/>
</dbReference>
<dbReference type="Gene3D" id="3.40.50.300">
    <property type="entry name" value="P-loop containing nucleotide triphosphate hydrolases"/>
    <property type="match status" value="1"/>
</dbReference>
<dbReference type="PROSITE" id="PS51419">
    <property type="entry name" value="RAB"/>
    <property type="match status" value="1"/>
</dbReference>
<dbReference type="PANTHER" id="PTHR47979">
    <property type="entry name" value="DRAB11-RELATED"/>
    <property type="match status" value="1"/>
</dbReference>